<dbReference type="SUPFAM" id="SSF48452">
    <property type="entry name" value="TPR-like"/>
    <property type="match status" value="1"/>
</dbReference>
<keyword evidence="4" id="KW-0677">Repeat</keyword>
<feature type="compositionally biased region" description="Polar residues" evidence="7">
    <location>
        <begin position="40"/>
        <end position="53"/>
    </location>
</feature>
<comment type="subcellular location">
    <subcellularLocation>
        <location evidence="1">Cytoplasm</location>
    </subcellularLocation>
</comment>
<feature type="region of interest" description="Disordered" evidence="7">
    <location>
        <begin position="27"/>
        <end position="55"/>
    </location>
</feature>
<dbReference type="InterPro" id="IPR024111">
    <property type="entry name" value="PEX5/PEX5L"/>
</dbReference>
<gene>
    <name evidence="8" type="ORF">DAEQUDRAFT_723415</name>
</gene>
<dbReference type="PANTHER" id="PTHR10130">
    <property type="entry name" value="PEROXISOMAL TARGETING SIGNAL 1 RECEPTOR PEX5"/>
    <property type="match status" value="1"/>
</dbReference>
<feature type="repeat" description="TPR" evidence="6">
    <location>
        <begin position="543"/>
        <end position="576"/>
    </location>
</feature>
<feature type="repeat" description="TPR" evidence="6">
    <location>
        <begin position="509"/>
        <end position="542"/>
    </location>
</feature>
<evidence type="ECO:0000256" key="4">
    <source>
        <dbReference type="ARBA" id="ARBA00022737"/>
    </source>
</evidence>
<sequence>MSLQGLISGSECAVPFNPLSQVLKHTEGDRSVQQDRVAGPSSSRLQHLPSTASAPGAERDLALARQFFEGNAPQGTGNVFPLPVHIPYRGMPMDVAMRSGYDLSKAWNESEGGSMVQHETPRSQVGPQMMNSHWAAEFSSNSAASLSGPAQSGGLQRPEYNQSSYMQSSMYRPMMGSGYMYGSGFNPTVGSPLQMSDKGKGKGRELDFEAAFAEATASFSSSQADSSRFVEIKDDVGDLADTLQETSLADQGGAQSEAEQYATDFQRMWGQLQNSELPPPPEDMAKWEAQFNQLMNSQRDGEESFGEFGDSARQLWNEDQSGQDFTTEDSGVEFTAEGLPILGPYVFDKDNRYLDPSTSGQSHLQAAKDLLEQNGSLSEVASLLEAAIQKGELGEGGYETWIMLGEVKSMDEHEDAAMRALTEGTRRAEEAGAAGQGMLSLSISYTNESFERASHTMLLRWLRARFPDYHISEEAWKSLTAAGWHSHERVTEAFLGLAREQYSRGEMDPDVQIALGVLFYANSDFDRAKDCFEAALTVRPKDYLLWNRLGSSLSNGSKPEEALGAYREALQLRPTYTRAIYNVGVACLNIGAHKEAAEHMLGALAMQEVSGGAKSDQLWYTLRRVFQSMGRHDLADMAKSTTDVEAFRKEGFDF</sequence>
<dbReference type="STRING" id="1314783.A0A165SMH4"/>
<dbReference type="GO" id="GO:0005052">
    <property type="term" value="F:peroxisome matrix targeting signal-1 binding"/>
    <property type="evidence" value="ECO:0007669"/>
    <property type="project" value="TreeGrafter"/>
</dbReference>
<dbReference type="OrthoDB" id="10006023at2759"/>
<name>A0A165SMH4_9APHY</name>
<dbReference type="PROSITE" id="PS50005">
    <property type="entry name" value="TPR"/>
    <property type="match status" value="2"/>
</dbReference>
<reference evidence="8 9" key="1">
    <citation type="journal article" date="2016" name="Mol. Biol. Evol.">
        <title>Comparative Genomics of Early-Diverging Mushroom-Forming Fungi Provides Insights into the Origins of Lignocellulose Decay Capabilities.</title>
        <authorList>
            <person name="Nagy L.G."/>
            <person name="Riley R."/>
            <person name="Tritt A."/>
            <person name="Adam C."/>
            <person name="Daum C."/>
            <person name="Floudas D."/>
            <person name="Sun H."/>
            <person name="Yadav J.S."/>
            <person name="Pangilinan J."/>
            <person name="Larsson K.H."/>
            <person name="Matsuura K."/>
            <person name="Barry K."/>
            <person name="Labutti K."/>
            <person name="Kuo R."/>
            <person name="Ohm R.A."/>
            <person name="Bhattacharya S.S."/>
            <person name="Shirouzu T."/>
            <person name="Yoshinaga Y."/>
            <person name="Martin F.M."/>
            <person name="Grigoriev I.V."/>
            <person name="Hibbett D.S."/>
        </authorList>
    </citation>
    <scope>NUCLEOTIDE SEQUENCE [LARGE SCALE GENOMIC DNA]</scope>
    <source>
        <strain evidence="8 9">L-15889</strain>
    </source>
</reference>
<evidence type="ECO:0000256" key="5">
    <source>
        <dbReference type="ARBA" id="ARBA00022803"/>
    </source>
</evidence>
<evidence type="ECO:0000313" key="8">
    <source>
        <dbReference type="EMBL" id="KZT72218.1"/>
    </source>
</evidence>
<dbReference type="AlphaFoldDB" id="A0A165SMH4"/>
<dbReference type="GO" id="GO:0016560">
    <property type="term" value="P:protein import into peroxisome matrix, docking"/>
    <property type="evidence" value="ECO:0007669"/>
    <property type="project" value="TreeGrafter"/>
</dbReference>
<dbReference type="InterPro" id="IPR019734">
    <property type="entry name" value="TPR_rpt"/>
</dbReference>
<proteinExistence type="inferred from homology"/>
<dbReference type="GO" id="GO:0005778">
    <property type="term" value="C:peroxisomal membrane"/>
    <property type="evidence" value="ECO:0007669"/>
    <property type="project" value="TreeGrafter"/>
</dbReference>
<dbReference type="EMBL" id="KV429042">
    <property type="protein sequence ID" value="KZT72218.1"/>
    <property type="molecule type" value="Genomic_DNA"/>
</dbReference>
<organism evidence="8 9">
    <name type="scientific">Daedalea quercina L-15889</name>
    <dbReference type="NCBI Taxonomy" id="1314783"/>
    <lineage>
        <taxon>Eukaryota</taxon>
        <taxon>Fungi</taxon>
        <taxon>Dikarya</taxon>
        <taxon>Basidiomycota</taxon>
        <taxon>Agaricomycotina</taxon>
        <taxon>Agaricomycetes</taxon>
        <taxon>Polyporales</taxon>
        <taxon>Fomitopsis</taxon>
    </lineage>
</organism>
<dbReference type="Pfam" id="PF13432">
    <property type="entry name" value="TPR_16"/>
    <property type="match status" value="1"/>
</dbReference>
<accession>A0A165SMH4</accession>
<dbReference type="InterPro" id="IPR011990">
    <property type="entry name" value="TPR-like_helical_dom_sf"/>
</dbReference>
<keyword evidence="3" id="KW-0963">Cytoplasm</keyword>
<dbReference type="PANTHER" id="PTHR10130:SF9">
    <property type="entry name" value="PEROXISOMAL TARGETING SIGNAL RECEPTOR"/>
    <property type="match status" value="1"/>
</dbReference>
<protein>
    <submittedName>
        <fullName evidence="8">TPR-like protein</fullName>
    </submittedName>
</protein>
<dbReference type="Proteomes" id="UP000076727">
    <property type="component" value="Unassembled WGS sequence"/>
</dbReference>
<dbReference type="GO" id="GO:0005829">
    <property type="term" value="C:cytosol"/>
    <property type="evidence" value="ECO:0007669"/>
    <property type="project" value="TreeGrafter"/>
</dbReference>
<dbReference type="SMART" id="SM00028">
    <property type="entry name" value="TPR"/>
    <property type="match status" value="3"/>
</dbReference>
<evidence type="ECO:0000256" key="1">
    <source>
        <dbReference type="ARBA" id="ARBA00004496"/>
    </source>
</evidence>
<evidence type="ECO:0000256" key="3">
    <source>
        <dbReference type="ARBA" id="ARBA00022490"/>
    </source>
</evidence>
<dbReference type="Gene3D" id="1.25.40.10">
    <property type="entry name" value="Tetratricopeptide repeat domain"/>
    <property type="match status" value="1"/>
</dbReference>
<keyword evidence="5 6" id="KW-0802">TPR repeat</keyword>
<comment type="similarity">
    <text evidence="2">Belongs to the peroxisomal targeting signal receptor family.</text>
</comment>
<evidence type="ECO:0000313" key="9">
    <source>
        <dbReference type="Proteomes" id="UP000076727"/>
    </source>
</evidence>
<evidence type="ECO:0000256" key="7">
    <source>
        <dbReference type="SAM" id="MobiDB-lite"/>
    </source>
</evidence>
<keyword evidence="9" id="KW-1185">Reference proteome</keyword>
<evidence type="ECO:0000256" key="6">
    <source>
        <dbReference type="PROSITE-ProRule" id="PRU00339"/>
    </source>
</evidence>
<evidence type="ECO:0000256" key="2">
    <source>
        <dbReference type="ARBA" id="ARBA00005348"/>
    </source>
</evidence>